<gene>
    <name evidence="1" type="ORF">E5329_17425</name>
</gene>
<keyword evidence="2" id="KW-1185">Reference proteome</keyword>
<accession>A0AC61RTG8</accession>
<sequence>MSIDLYDRDTKPFTIEQFSYDLYDFMTSRKMGRISITKMKKNFILELEKVRWKRASSRILERV</sequence>
<evidence type="ECO:0000313" key="1">
    <source>
        <dbReference type="EMBL" id="TGY93705.1"/>
    </source>
</evidence>
<reference evidence="1" key="1">
    <citation type="submission" date="2019-04" db="EMBL/GenBank/DDBJ databases">
        <title>Microbes associate with the intestines of laboratory mice.</title>
        <authorList>
            <person name="Navarre W."/>
            <person name="Wong E."/>
            <person name="Huang K."/>
            <person name="Tropini C."/>
            <person name="Ng K."/>
            <person name="Yu B."/>
        </authorList>
    </citation>
    <scope>NUCLEOTIDE SEQUENCE</scope>
    <source>
        <strain evidence="1">NM01_1-7b</strain>
    </source>
</reference>
<proteinExistence type="predicted"/>
<evidence type="ECO:0000313" key="2">
    <source>
        <dbReference type="Proteomes" id="UP000304953"/>
    </source>
</evidence>
<dbReference type="Proteomes" id="UP000304953">
    <property type="component" value="Unassembled WGS sequence"/>
</dbReference>
<dbReference type="EMBL" id="SRYA01000038">
    <property type="protein sequence ID" value="TGY93705.1"/>
    <property type="molecule type" value="Genomic_DNA"/>
</dbReference>
<organism evidence="1 2">
    <name type="scientific">Petralouisia muris</name>
    <dbReference type="NCBI Taxonomy" id="3032872"/>
    <lineage>
        <taxon>Bacteria</taxon>
        <taxon>Bacillati</taxon>
        <taxon>Bacillota</taxon>
        <taxon>Clostridia</taxon>
        <taxon>Lachnospirales</taxon>
        <taxon>Lachnospiraceae</taxon>
        <taxon>Petralouisia</taxon>
    </lineage>
</organism>
<name>A0AC61RTG8_9FIRM</name>
<comment type="caution">
    <text evidence="1">The sequence shown here is derived from an EMBL/GenBank/DDBJ whole genome shotgun (WGS) entry which is preliminary data.</text>
</comment>
<protein>
    <submittedName>
        <fullName evidence="1">Uncharacterized protein</fullName>
    </submittedName>
</protein>